<feature type="domain" description="Aldehyde dehydrogenase" evidence="4">
    <location>
        <begin position="31"/>
        <end position="140"/>
    </location>
</feature>
<feature type="compositionally biased region" description="Basic residues" evidence="3">
    <location>
        <begin position="299"/>
        <end position="308"/>
    </location>
</feature>
<dbReference type="PANTHER" id="PTHR42862">
    <property type="entry name" value="DELTA-1-PYRROLINE-5-CARBOXYLATE DEHYDROGENASE 1, ISOFORM A-RELATED"/>
    <property type="match status" value="1"/>
</dbReference>
<sequence>MMGPLVEAPSEKLLRGLTMLEPGEAWLVEPRSIDEARHIWTPGVRTGVRPGSWFHLHECFGPVLGLMRAPDLDTAIAWQNQVEYGLTGGIESLDPAEIERWLDQVQVGNAYVNRHITGAVVRRQPFGGWKKSSIGAGSKPGGPGHLHSFGTWTTAPDHAQAHCAFEQTWREVFAIEHDPSGLHSEANFLRYRPLDQVIIRVERGEDPQLAVALFAAKAAGVGVSVSCVRDESDEALADRLQSLTSSGAVRLRLLAPASKALFAAAFAAGVAVDRAPVTTLPELELNHWVLEQSVSQTMHRHGRILRHRPGSERSTSAQPR</sequence>
<dbReference type="EMBL" id="CAFBLS010000093">
    <property type="protein sequence ID" value="CAB4874346.1"/>
    <property type="molecule type" value="Genomic_DNA"/>
</dbReference>
<dbReference type="InterPro" id="IPR016163">
    <property type="entry name" value="Ald_DH_C"/>
</dbReference>
<dbReference type="Gene3D" id="3.40.605.10">
    <property type="entry name" value="Aldehyde Dehydrogenase, Chain A, domain 1"/>
    <property type="match status" value="1"/>
</dbReference>
<dbReference type="PANTHER" id="PTHR42862:SF1">
    <property type="entry name" value="DELTA-1-PYRROLINE-5-CARBOXYLATE DEHYDROGENASE 2, ISOFORM A-RELATED"/>
    <property type="match status" value="1"/>
</dbReference>
<dbReference type="GO" id="GO:0009898">
    <property type="term" value="C:cytoplasmic side of plasma membrane"/>
    <property type="evidence" value="ECO:0007669"/>
    <property type="project" value="TreeGrafter"/>
</dbReference>
<dbReference type="InterPro" id="IPR016162">
    <property type="entry name" value="Ald_DH_N"/>
</dbReference>
<dbReference type="GO" id="GO:0010133">
    <property type="term" value="P:L-proline catabolic process to L-glutamate"/>
    <property type="evidence" value="ECO:0007669"/>
    <property type="project" value="TreeGrafter"/>
</dbReference>
<evidence type="ECO:0000259" key="4">
    <source>
        <dbReference type="Pfam" id="PF00171"/>
    </source>
</evidence>
<dbReference type="Pfam" id="PF00171">
    <property type="entry name" value="Aldedh"/>
    <property type="match status" value="1"/>
</dbReference>
<evidence type="ECO:0000313" key="5">
    <source>
        <dbReference type="EMBL" id="CAB4874346.1"/>
    </source>
</evidence>
<name>A0A6J7DUJ8_9ZZZZ</name>
<dbReference type="AlphaFoldDB" id="A0A6J7DUJ8"/>
<dbReference type="SUPFAM" id="SSF53720">
    <property type="entry name" value="ALDH-like"/>
    <property type="match status" value="1"/>
</dbReference>
<dbReference type="InterPro" id="IPR016161">
    <property type="entry name" value="Ald_DH/histidinol_DH"/>
</dbReference>
<keyword evidence="2" id="KW-0520">NAD</keyword>
<accession>A0A6J7DUJ8</accession>
<protein>
    <submittedName>
        <fullName evidence="5">Unannotated protein</fullName>
    </submittedName>
</protein>
<evidence type="ECO:0000256" key="1">
    <source>
        <dbReference type="ARBA" id="ARBA00023002"/>
    </source>
</evidence>
<keyword evidence="1" id="KW-0560">Oxidoreductase</keyword>
<feature type="region of interest" description="Disordered" evidence="3">
    <location>
        <begin position="299"/>
        <end position="320"/>
    </location>
</feature>
<dbReference type="InterPro" id="IPR015590">
    <property type="entry name" value="Aldehyde_DH_dom"/>
</dbReference>
<dbReference type="Gene3D" id="3.40.309.10">
    <property type="entry name" value="Aldehyde Dehydrogenase, Chain A, domain 2"/>
    <property type="match status" value="1"/>
</dbReference>
<organism evidence="5">
    <name type="scientific">freshwater metagenome</name>
    <dbReference type="NCBI Taxonomy" id="449393"/>
    <lineage>
        <taxon>unclassified sequences</taxon>
        <taxon>metagenomes</taxon>
        <taxon>ecological metagenomes</taxon>
    </lineage>
</organism>
<evidence type="ECO:0000256" key="2">
    <source>
        <dbReference type="ARBA" id="ARBA00023027"/>
    </source>
</evidence>
<evidence type="ECO:0000256" key="3">
    <source>
        <dbReference type="SAM" id="MobiDB-lite"/>
    </source>
</evidence>
<gene>
    <name evidence="5" type="ORF">UFOPK3402_00869</name>
</gene>
<proteinExistence type="predicted"/>
<dbReference type="InterPro" id="IPR050485">
    <property type="entry name" value="Proline_metab_enzyme"/>
</dbReference>
<reference evidence="5" key="1">
    <citation type="submission" date="2020-05" db="EMBL/GenBank/DDBJ databases">
        <authorList>
            <person name="Chiriac C."/>
            <person name="Salcher M."/>
            <person name="Ghai R."/>
            <person name="Kavagutti S V."/>
        </authorList>
    </citation>
    <scope>NUCLEOTIDE SEQUENCE</scope>
</reference>
<dbReference type="GO" id="GO:0003842">
    <property type="term" value="F:L-glutamate gamma-semialdehyde dehydrogenase activity"/>
    <property type="evidence" value="ECO:0007669"/>
    <property type="project" value="TreeGrafter"/>
</dbReference>